<feature type="compositionally biased region" description="Polar residues" evidence="2">
    <location>
        <begin position="558"/>
        <end position="575"/>
    </location>
</feature>
<gene>
    <name evidence="5" type="ORF">TcWFU_005753</name>
</gene>
<evidence type="ECO:0000256" key="2">
    <source>
        <dbReference type="SAM" id="MobiDB-lite"/>
    </source>
</evidence>
<evidence type="ECO:0000313" key="6">
    <source>
        <dbReference type="Proteomes" id="UP001651158"/>
    </source>
</evidence>
<feature type="region of interest" description="Disordered" evidence="2">
    <location>
        <begin position="691"/>
        <end position="713"/>
    </location>
</feature>
<feature type="domain" description="C2" evidence="3">
    <location>
        <begin position="578"/>
        <end position="698"/>
    </location>
</feature>
<dbReference type="InterPro" id="IPR000008">
    <property type="entry name" value="C2_dom"/>
</dbReference>
<dbReference type="InterPro" id="IPR008936">
    <property type="entry name" value="Rho_GTPase_activation_prot"/>
</dbReference>
<feature type="compositionally biased region" description="Low complexity" evidence="2">
    <location>
        <begin position="159"/>
        <end position="172"/>
    </location>
</feature>
<dbReference type="InterPro" id="IPR035892">
    <property type="entry name" value="C2_domain_sf"/>
</dbReference>
<name>A0ABR4QDN1_9CEST</name>
<evidence type="ECO:0000259" key="4">
    <source>
        <dbReference type="PROSITE" id="PS50238"/>
    </source>
</evidence>
<evidence type="ECO:0008006" key="7">
    <source>
        <dbReference type="Google" id="ProtNLM"/>
    </source>
</evidence>
<dbReference type="PROSITE" id="PS50238">
    <property type="entry name" value="RHOGAP"/>
    <property type="match status" value="1"/>
</dbReference>
<dbReference type="SUPFAM" id="SSF49562">
    <property type="entry name" value="C2 domain (Calcium/lipid-binding domain, CaLB)"/>
    <property type="match status" value="1"/>
</dbReference>
<feature type="compositionally biased region" description="Basic and acidic residues" evidence="2">
    <location>
        <begin position="196"/>
        <end position="214"/>
    </location>
</feature>
<comment type="caution">
    <text evidence="5">The sequence shown here is derived from an EMBL/GenBank/DDBJ whole genome shotgun (WGS) entry which is preliminary data.</text>
</comment>
<dbReference type="Proteomes" id="UP001651158">
    <property type="component" value="Unassembled WGS sequence"/>
</dbReference>
<dbReference type="Gene3D" id="1.10.555.10">
    <property type="entry name" value="Rho GTPase activation protein"/>
    <property type="match status" value="1"/>
</dbReference>
<dbReference type="SUPFAM" id="SSF48350">
    <property type="entry name" value="GTPase activation domain, GAP"/>
    <property type="match status" value="1"/>
</dbReference>
<feature type="region of interest" description="Disordered" evidence="2">
    <location>
        <begin position="191"/>
        <end position="220"/>
    </location>
</feature>
<organism evidence="5 6">
    <name type="scientific">Taenia crassiceps</name>
    <dbReference type="NCBI Taxonomy" id="6207"/>
    <lineage>
        <taxon>Eukaryota</taxon>
        <taxon>Metazoa</taxon>
        <taxon>Spiralia</taxon>
        <taxon>Lophotrochozoa</taxon>
        <taxon>Platyhelminthes</taxon>
        <taxon>Cestoda</taxon>
        <taxon>Eucestoda</taxon>
        <taxon>Cyclophyllidea</taxon>
        <taxon>Taeniidae</taxon>
        <taxon>Taenia</taxon>
    </lineage>
</organism>
<dbReference type="Gene3D" id="2.60.40.150">
    <property type="entry name" value="C2 domain"/>
    <property type="match status" value="1"/>
</dbReference>
<proteinExistence type="predicted"/>
<sequence>MTHLCALHSTAELPKSDPAMLSGRRIPGLKAVVPSELNAGVVERAMRLGSKSEAPKKHRSANVYEWLICDGRGCYVAISEPLMAKESVDSGLSSEQSQTSRTNCPPQPSLPSLRQYTSIAQPSRQHSQLLSPSAERNRTQTYAVVNSGDYRMSTGGGINPSSNNNGQNPPSSTAAVATTFFPRFPSQIQQAPPRVHFGDTKGRSRFRHPSESTRVRAPPPFVRSFSSKAFDISDGLPPPSVPRPSSPQHELVYHHRDTLLDKGIQCDPEAGVTQQAKTHSNPLLSALLAAANATVNCPPGSSEVDPTLRRKPQFRAGTLPYWSDSEVNAYDTLDAFNATPQNCLGMVGGNKAYPSASVVAAAATAAAMALAAVQSTSRGPAAKSLEPPMGAPMSRASLHLEDMTSEAAIMRSLTGQFADTSLYPRLPASVDQRKSVNFDAASLQKPDIYGNAGVDITHFTSQAPPSTSLLDTNNQRINIGSHYFQEIPIGQMRYPLSEEANIMQQPHLPDALTGSSQERCLPGSSGMGVSSTIPRPQLPSNFNSSQFNLLSSEPYPSPNQTHHPFNPSQSPSHEASSPRHRIYTHVDGGSGECAGSVTGGGLLVVNIIAGSGLKTTQMLLRDLYCVIETDSVRKARSMIRTSTDYFEWDEVFEMEIEESRFLSILIYQWDARTRHRLCFYGGIDLTSLTQRNLPTSPNREQKETEEQEDECHPLTSPLIARSGMRFEKIALQLEPRGVLYLQMGFLPMIALYMRRNLSAAYDTTLFGVSLDELVYRDRMLASLGVISDSVVPLLIRKCVEEVDRRGTEVVGIYRLSGSVWMKLQVRDLFTRAAEKIAQGLVKRSEKAVRGALAALDLSADAVPDIHAITATMKDFFRELPEPLFTNALYPMVYEATQVASPGDSHMGTKLILNILDCLPTSNQEVLLYLLDHLKRITSKSVVNKMNSHNLAVCLAPCLLHPSPTAARDMDSGLLQPSKMVSVLECILDIWP</sequence>
<dbReference type="SMART" id="SM00239">
    <property type="entry name" value="C2"/>
    <property type="match status" value="1"/>
</dbReference>
<evidence type="ECO:0000313" key="5">
    <source>
        <dbReference type="EMBL" id="KAL5107789.1"/>
    </source>
</evidence>
<dbReference type="PROSITE" id="PS50004">
    <property type="entry name" value="C2"/>
    <property type="match status" value="1"/>
</dbReference>
<feature type="region of interest" description="Disordered" evidence="2">
    <location>
        <begin position="88"/>
        <end position="174"/>
    </location>
</feature>
<dbReference type="Pfam" id="PF25336">
    <property type="entry name" value="C2_SYDE"/>
    <property type="match status" value="1"/>
</dbReference>
<dbReference type="PANTHER" id="PTHR46150">
    <property type="entry name" value="RHO GTPASE-ACTIVATING PROTEIN 100F"/>
    <property type="match status" value="1"/>
</dbReference>
<dbReference type="InterPro" id="IPR000198">
    <property type="entry name" value="RhoGAP_dom"/>
</dbReference>
<dbReference type="EMBL" id="JAKROA010000004">
    <property type="protein sequence ID" value="KAL5107789.1"/>
    <property type="molecule type" value="Genomic_DNA"/>
</dbReference>
<dbReference type="CDD" id="cd00030">
    <property type="entry name" value="C2"/>
    <property type="match status" value="1"/>
</dbReference>
<dbReference type="InterPro" id="IPR052118">
    <property type="entry name" value="Rho-GAP_regulator"/>
</dbReference>
<dbReference type="InterPro" id="IPR057459">
    <property type="entry name" value="SYDE1/2_C2"/>
</dbReference>
<accession>A0ABR4QDN1</accession>
<keyword evidence="6" id="KW-1185">Reference proteome</keyword>
<reference evidence="5 6" key="1">
    <citation type="journal article" date="2022" name="Front. Cell. Infect. Microbiol.">
        <title>The Genomes of Two Strains of Taenia crassiceps the Animal Model for the Study of Human Cysticercosis.</title>
        <authorList>
            <person name="Bobes R.J."/>
            <person name="Estrada K."/>
            <person name="Rios-Valencia D.G."/>
            <person name="Calderon-Gallegos A."/>
            <person name="de la Torre P."/>
            <person name="Carrero J.C."/>
            <person name="Sanchez-Flores A."/>
            <person name="Laclette J.P."/>
        </authorList>
    </citation>
    <scope>NUCLEOTIDE SEQUENCE [LARGE SCALE GENOMIC DNA]</scope>
    <source>
        <strain evidence="5">WFUcys</strain>
    </source>
</reference>
<dbReference type="Pfam" id="PF00620">
    <property type="entry name" value="RhoGAP"/>
    <property type="match status" value="1"/>
</dbReference>
<evidence type="ECO:0000259" key="3">
    <source>
        <dbReference type="PROSITE" id="PS50004"/>
    </source>
</evidence>
<feature type="domain" description="Rho-GAP" evidence="4">
    <location>
        <begin position="768"/>
        <end position="991"/>
    </location>
</feature>
<keyword evidence="1" id="KW-0343">GTPase activation</keyword>
<dbReference type="PANTHER" id="PTHR46150:SF3">
    <property type="entry name" value="RHO GTPASE-ACTIVATING PROTEIN 100F"/>
    <property type="match status" value="1"/>
</dbReference>
<protein>
    <recommendedName>
        <fullName evidence="7">Rho-GAP domain-containing protein</fullName>
    </recommendedName>
</protein>
<feature type="compositionally biased region" description="Low complexity" evidence="2">
    <location>
        <begin position="538"/>
        <end position="552"/>
    </location>
</feature>
<dbReference type="SMART" id="SM00324">
    <property type="entry name" value="RhoGAP"/>
    <property type="match status" value="1"/>
</dbReference>
<feature type="compositionally biased region" description="Polar residues" evidence="2">
    <location>
        <begin position="90"/>
        <end position="131"/>
    </location>
</feature>
<feature type="region of interest" description="Disordered" evidence="2">
    <location>
        <begin position="508"/>
        <end position="585"/>
    </location>
</feature>
<evidence type="ECO:0000256" key="1">
    <source>
        <dbReference type="ARBA" id="ARBA00022468"/>
    </source>
</evidence>